<organism evidence="2 3">
    <name type="scientific">Actinomadura fibrosa</name>
    <dbReference type="NCBI Taxonomy" id="111802"/>
    <lineage>
        <taxon>Bacteria</taxon>
        <taxon>Bacillati</taxon>
        <taxon>Actinomycetota</taxon>
        <taxon>Actinomycetes</taxon>
        <taxon>Streptosporangiales</taxon>
        <taxon>Thermomonosporaceae</taxon>
        <taxon>Actinomadura</taxon>
    </lineage>
</organism>
<comment type="caution">
    <text evidence="2">The sequence shown here is derived from an EMBL/GenBank/DDBJ whole genome shotgun (WGS) entry which is preliminary data.</text>
</comment>
<dbReference type="RefSeq" id="WP_131755327.1">
    <property type="nucleotide sequence ID" value="NZ_CAACUY010000004.1"/>
</dbReference>
<evidence type="ECO:0000313" key="2">
    <source>
        <dbReference type="EMBL" id="MFD0685917.1"/>
    </source>
</evidence>
<protein>
    <submittedName>
        <fullName evidence="2">Uncharacterized protein</fullName>
    </submittedName>
</protein>
<dbReference type="EMBL" id="JBHTGP010000006">
    <property type="protein sequence ID" value="MFD0685917.1"/>
    <property type="molecule type" value="Genomic_DNA"/>
</dbReference>
<feature type="compositionally biased region" description="Low complexity" evidence="1">
    <location>
        <begin position="74"/>
        <end position="93"/>
    </location>
</feature>
<dbReference type="Proteomes" id="UP001597063">
    <property type="component" value="Unassembled WGS sequence"/>
</dbReference>
<proteinExistence type="predicted"/>
<evidence type="ECO:0000313" key="3">
    <source>
        <dbReference type="Proteomes" id="UP001597063"/>
    </source>
</evidence>
<evidence type="ECO:0000256" key="1">
    <source>
        <dbReference type="SAM" id="MobiDB-lite"/>
    </source>
</evidence>
<gene>
    <name evidence="2" type="ORF">ACFQZM_15540</name>
</gene>
<feature type="region of interest" description="Disordered" evidence="1">
    <location>
        <begin position="69"/>
        <end position="115"/>
    </location>
</feature>
<reference evidence="3" key="1">
    <citation type="journal article" date="2019" name="Int. J. Syst. Evol. Microbiol.">
        <title>The Global Catalogue of Microorganisms (GCM) 10K type strain sequencing project: providing services to taxonomists for standard genome sequencing and annotation.</title>
        <authorList>
            <consortium name="The Broad Institute Genomics Platform"/>
            <consortium name="The Broad Institute Genome Sequencing Center for Infectious Disease"/>
            <person name="Wu L."/>
            <person name="Ma J."/>
        </authorList>
    </citation>
    <scope>NUCLEOTIDE SEQUENCE [LARGE SCALE GENOMIC DNA]</scope>
    <source>
        <strain evidence="3">JCM 9371</strain>
    </source>
</reference>
<keyword evidence="3" id="KW-1185">Reference proteome</keyword>
<name>A0ABW2XIX7_9ACTN</name>
<feature type="compositionally biased region" description="Basic residues" evidence="1">
    <location>
        <begin position="98"/>
        <end position="107"/>
    </location>
</feature>
<accession>A0ABW2XIX7</accession>
<sequence>MTPWAAADIDPDHAVAELRRRFPGVCAWLGEFTGSWWAVFRDRSGRHRLLEAPTPQALGRLLDEAGLRRRAPVPHARTGAATRRGTGSRAAPRPVERRGRHAARARRGWGFLAVR</sequence>